<dbReference type="Gene3D" id="2.140.10.10">
    <property type="entry name" value="Quinoprotein alcohol dehydrogenase-like superfamily"/>
    <property type="match status" value="1"/>
</dbReference>
<dbReference type="InterPro" id="IPR011047">
    <property type="entry name" value="Quinoprotein_ADH-like_sf"/>
</dbReference>
<reference evidence="2 5" key="2">
    <citation type="submission" date="2020-04" db="EMBL/GenBank/DDBJ databases">
        <authorList>
            <person name="De Canck E."/>
        </authorList>
    </citation>
    <scope>NUCLEOTIDE SEQUENCE [LARGE SCALE GENOMIC DNA]</scope>
    <source>
        <strain evidence="2 5">LMG 27174</strain>
    </source>
</reference>
<proteinExistence type="predicted"/>
<organism evidence="2 5">
    <name type="scientific">Paraburkholderia rhynchosiae</name>
    <dbReference type="NCBI Taxonomy" id="487049"/>
    <lineage>
        <taxon>Bacteria</taxon>
        <taxon>Pseudomonadati</taxon>
        <taxon>Pseudomonadota</taxon>
        <taxon>Betaproteobacteria</taxon>
        <taxon>Burkholderiales</taxon>
        <taxon>Burkholderiaceae</taxon>
        <taxon>Paraburkholderia</taxon>
    </lineage>
</organism>
<feature type="region of interest" description="Disordered" evidence="1">
    <location>
        <begin position="33"/>
        <end position="72"/>
    </location>
</feature>
<dbReference type="RefSeq" id="WP_102635954.1">
    <property type="nucleotide sequence ID" value="NZ_CADIJZ010000046.1"/>
</dbReference>
<keyword evidence="4" id="KW-1185">Reference proteome</keyword>
<dbReference type="InterPro" id="IPR015943">
    <property type="entry name" value="WD40/YVTN_repeat-like_dom_sf"/>
</dbReference>
<name>A0A2N7W4C9_9BURK</name>
<accession>A0A2N7W4C9</accession>
<evidence type="ECO:0000313" key="4">
    <source>
        <dbReference type="Proteomes" id="UP000235659"/>
    </source>
</evidence>
<dbReference type="Proteomes" id="UP000494205">
    <property type="component" value="Unassembled WGS sequence"/>
</dbReference>
<dbReference type="AlphaFoldDB" id="A0A2N7W4C9"/>
<feature type="compositionally biased region" description="Low complexity" evidence="1">
    <location>
        <begin position="37"/>
        <end position="54"/>
    </location>
</feature>
<reference evidence="3 4" key="1">
    <citation type="submission" date="2018-01" db="EMBL/GenBank/DDBJ databases">
        <title>Whole genome analyses suggest that Burkholderia sensu lato contains two further novel genera in the rhizoxinica-symbiotica group Mycetohabitans gen. nov., and Trinickia gen. nov.: implications for the evolution of diazotrophy and nodulation in the Burkholderiaceae.</title>
        <authorList>
            <person name="Estrada-de los Santos P."/>
            <person name="Palmer M."/>
            <person name="Chavez-Ramirez B."/>
            <person name="Beukes C."/>
            <person name="Steenkamp E.T."/>
            <person name="Hirsch A.M."/>
            <person name="Manyaka P."/>
            <person name="Maluk M."/>
            <person name="Lafos M."/>
            <person name="Crook M."/>
            <person name="Gross E."/>
            <person name="Simon M.F."/>
            <person name="Bueno dos Reis Junior F."/>
            <person name="Poole P.S."/>
            <person name="Venter S.N."/>
            <person name="James E.K."/>
        </authorList>
    </citation>
    <scope>NUCLEOTIDE SEQUENCE [LARGE SCALE GENOMIC DNA]</scope>
    <source>
        <strain evidence="3 4">WSM 3937</strain>
    </source>
</reference>
<evidence type="ECO:0000313" key="5">
    <source>
        <dbReference type="Proteomes" id="UP000494205"/>
    </source>
</evidence>
<dbReference type="Gene3D" id="2.130.10.10">
    <property type="entry name" value="YVTN repeat-like/Quinoprotein amine dehydrogenase"/>
    <property type="match status" value="1"/>
</dbReference>
<evidence type="ECO:0000256" key="1">
    <source>
        <dbReference type="SAM" id="MobiDB-lite"/>
    </source>
</evidence>
<evidence type="ECO:0000313" key="3">
    <source>
        <dbReference type="EMBL" id="PMS24253.1"/>
    </source>
</evidence>
<evidence type="ECO:0000313" key="2">
    <source>
        <dbReference type="EMBL" id="CAB3741164.1"/>
    </source>
</evidence>
<dbReference type="EMBL" id="PNXY01000036">
    <property type="protein sequence ID" value="PMS24253.1"/>
    <property type="molecule type" value="Genomic_DNA"/>
</dbReference>
<protein>
    <submittedName>
        <fullName evidence="3">Pyrrolo-quinoline quinone</fullName>
    </submittedName>
</protein>
<dbReference type="EMBL" id="CADIJZ010000046">
    <property type="protein sequence ID" value="CAB3741164.1"/>
    <property type="molecule type" value="Genomic_DNA"/>
</dbReference>
<dbReference type="OrthoDB" id="282145at2"/>
<feature type="compositionally biased region" description="Gly residues" evidence="1">
    <location>
        <begin position="55"/>
        <end position="67"/>
    </location>
</feature>
<sequence>MNSTKYLDQNAIPWRRLVSTSLLIIFCAACSGGSGGTSSTSNTSGGSGSNSANGDTGGTTGPAGTGSGATPTASDVLTYHNDLARTGQYLAETRLTPANVNATGFGKVAFLTVDGKVDAQPLYVGNVSISGATHNVVYVVTEHASVYAFDADTNAQLWHRSLLGSGETTSDDRHCGQITPEIGITSTPVIDRTRGTAGILYAVAMSKDASGSIHQRLHAIDIGTGAEMLGGPTEIAATYPGTGANSSNGVTVFDPQQYAERQALTLVKGNVYLAWTSHCDQGTYGGWVMAYSADTLSQTGALNLTPNGTEGSVWMSGAGMASDGAFLYLLDANGTFDTTLNGQGFPAGGDYGNAFLKLSTSPALSVADYFATFDTVAQSSADADLGSGGALVLPDMTDANGTARHLAVGAGKDSKIYVVNRDAMGKFNTNANLIWQEIDGQLSGGVFGMPAYYNNVVYFGSVGDNLKAFPVTSALLATTPTSHSPGTFPYPGTTPSISANGAGNAIVWAAGNGAIGALYAFNASDLSQELYNSNQSGTRDTFGAGNKFITPMIAHGHVYVGTTNGVAVFGLLK</sequence>
<dbReference type="SUPFAM" id="SSF50998">
    <property type="entry name" value="Quinoprotein alcohol dehydrogenase-like"/>
    <property type="match status" value="1"/>
</dbReference>
<gene>
    <name evidence="3" type="ORF">C0Z16_31530</name>
    <name evidence="2" type="ORF">LMG27174_06726</name>
</gene>
<dbReference type="Proteomes" id="UP000235659">
    <property type="component" value="Unassembled WGS sequence"/>
</dbReference>